<name>A0A1B6DKG0_9HEMI</name>
<dbReference type="SMART" id="SM01015">
    <property type="entry name" value="Arfaptin"/>
    <property type="match status" value="1"/>
</dbReference>
<reference evidence="3" key="1">
    <citation type="submission" date="2015-12" db="EMBL/GenBank/DDBJ databases">
        <title>De novo transcriptome assembly of four potential Pierce s Disease insect vectors from Arizona vineyards.</title>
        <authorList>
            <person name="Tassone E.E."/>
        </authorList>
    </citation>
    <scope>NUCLEOTIDE SEQUENCE</scope>
</reference>
<dbReference type="Gene3D" id="1.20.1270.60">
    <property type="entry name" value="Arfaptin homology (AH) domain/BAR domain"/>
    <property type="match status" value="1"/>
</dbReference>
<accession>A0A1B6DKG0</accession>
<dbReference type="EMBL" id="GEDC01011115">
    <property type="protein sequence ID" value="JAS26183.1"/>
    <property type="molecule type" value="Transcribed_RNA"/>
</dbReference>
<evidence type="ECO:0000256" key="1">
    <source>
        <dbReference type="SAM" id="MobiDB-lite"/>
    </source>
</evidence>
<dbReference type="InterPro" id="IPR024114">
    <property type="entry name" value="Islet_autoAg_Ica1/Ica1-like"/>
</dbReference>
<dbReference type="InterPro" id="IPR006723">
    <property type="entry name" value="Islet_autoAg_Ica1_C"/>
</dbReference>
<dbReference type="PANTHER" id="PTHR10164">
    <property type="entry name" value="ISLET CELL AUTOANTIGEN 1"/>
    <property type="match status" value="1"/>
</dbReference>
<feature type="domain" description="AH" evidence="2">
    <location>
        <begin position="58"/>
        <end position="261"/>
    </location>
</feature>
<sequence>MNGSKSEWAHKHCSSMDRWGEHHSRNNSTVSKVQHQFWVTKQTVLKKFGKKEDDCIVASDAELDAKLELYRSIQDSCAELQRIIVRYHERLCCLAQEENSMGRFLKDAGKQDKTKAGEMMFAVGKALSTCGQQRLYLGTPLLSLHEKVETFRSHAIKDTSHNVQDMEKARMGYRASLSWMKNVSQQLDPDMYKQLDEFRKVQDFVKHSKSNFDRHKLDCLQKVDLLAAARCNMFSHSLILYQKALLQFAKKSADTFNLIADSFKDYQHYDFTVVKELADLQKTVPVTEPEKCDDDDKLLEIDEMFGDFEDQENKESSECKSTDNDNAVLLADLLTDALPNDNLLPSQLLAQLDFTSKLPLFSQSHQISGNGSLPPTQDSNMHTEQASKLPWLELFAELEPLSNPDAVGKPLSDADRNC</sequence>
<dbReference type="InterPro" id="IPR010504">
    <property type="entry name" value="AH_dom"/>
</dbReference>
<dbReference type="SUPFAM" id="SSF103657">
    <property type="entry name" value="BAR/IMD domain-like"/>
    <property type="match status" value="1"/>
</dbReference>
<dbReference type="FunFam" id="1.20.1270.60:FF:000068">
    <property type="entry name" value="Islet cell autoantigen"/>
    <property type="match status" value="1"/>
</dbReference>
<feature type="region of interest" description="Disordered" evidence="1">
    <location>
        <begin position="365"/>
        <end position="384"/>
    </location>
</feature>
<dbReference type="InterPro" id="IPR027267">
    <property type="entry name" value="AH/BAR_dom_sf"/>
</dbReference>
<dbReference type="PROSITE" id="PS50870">
    <property type="entry name" value="AH"/>
    <property type="match status" value="1"/>
</dbReference>
<dbReference type="AlphaFoldDB" id="A0A1B6DKG0"/>
<dbReference type="GO" id="GO:0019904">
    <property type="term" value="F:protein domain specific binding"/>
    <property type="evidence" value="ECO:0007669"/>
    <property type="project" value="InterPro"/>
</dbReference>
<proteinExistence type="predicted"/>
<dbReference type="GO" id="GO:0005794">
    <property type="term" value="C:Golgi apparatus"/>
    <property type="evidence" value="ECO:0007669"/>
    <property type="project" value="TreeGrafter"/>
</dbReference>
<evidence type="ECO:0000313" key="3">
    <source>
        <dbReference type="EMBL" id="JAS26183.1"/>
    </source>
</evidence>
<dbReference type="Pfam" id="PF04629">
    <property type="entry name" value="ICA69"/>
    <property type="match status" value="1"/>
</dbReference>
<dbReference type="SMART" id="SM01237">
    <property type="entry name" value="ICA69"/>
    <property type="match status" value="1"/>
</dbReference>
<dbReference type="Pfam" id="PF06456">
    <property type="entry name" value="Arfaptin"/>
    <property type="match status" value="1"/>
</dbReference>
<organism evidence="3">
    <name type="scientific">Clastoptera arizonana</name>
    <name type="common">Arizona spittle bug</name>
    <dbReference type="NCBI Taxonomy" id="38151"/>
    <lineage>
        <taxon>Eukaryota</taxon>
        <taxon>Metazoa</taxon>
        <taxon>Ecdysozoa</taxon>
        <taxon>Arthropoda</taxon>
        <taxon>Hexapoda</taxon>
        <taxon>Insecta</taxon>
        <taxon>Pterygota</taxon>
        <taxon>Neoptera</taxon>
        <taxon>Paraneoptera</taxon>
        <taxon>Hemiptera</taxon>
        <taxon>Auchenorrhyncha</taxon>
        <taxon>Cercopoidea</taxon>
        <taxon>Clastopteridae</taxon>
        <taxon>Clastoptera</taxon>
    </lineage>
</organism>
<dbReference type="GO" id="GO:0051049">
    <property type="term" value="P:regulation of transport"/>
    <property type="evidence" value="ECO:0007669"/>
    <property type="project" value="TreeGrafter"/>
</dbReference>
<protein>
    <recommendedName>
        <fullName evidence="2">AH domain-containing protein</fullName>
    </recommendedName>
</protein>
<evidence type="ECO:0000259" key="2">
    <source>
        <dbReference type="PROSITE" id="PS50870"/>
    </source>
</evidence>
<dbReference type="PANTHER" id="PTHR10164:SF4">
    <property type="entry name" value="GH23156P"/>
    <property type="match status" value="1"/>
</dbReference>
<gene>
    <name evidence="3" type="ORF">g.20804</name>
</gene>